<evidence type="ECO:0000256" key="1">
    <source>
        <dbReference type="SAM" id="MobiDB-lite"/>
    </source>
</evidence>
<evidence type="ECO:0000313" key="2">
    <source>
        <dbReference type="EMBL" id="SJL08183.1"/>
    </source>
</evidence>
<proteinExistence type="predicted"/>
<organism evidence="2 3">
    <name type="scientific">Armillaria ostoyae</name>
    <name type="common">Armillaria root rot fungus</name>
    <dbReference type="NCBI Taxonomy" id="47428"/>
    <lineage>
        <taxon>Eukaryota</taxon>
        <taxon>Fungi</taxon>
        <taxon>Dikarya</taxon>
        <taxon>Basidiomycota</taxon>
        <taxon>Agaricomycotina</taxon>
        <taxon>Agaricomycetes</taxon>
        <taxon>Agaricomycetidae</taxon>
        <taxon>Agaricales</taxon>
        <taxon>Marasmiineae</taxon>
        <taxon>Physalacriaceae</taxon>
        <taxon>Armillaria</taxon>
    </lineage>
</organism>
<keyword evidence="3" id="KW-1185">Reference proteome</keyword>
<gene>
    <name evidence="2" type="ORF">ARMOST_11546</name>
</gene>
<name>A0A284RHE5_ARMOS</name>
<reference evidence="3" key="1">
    <citation type="journal article" date="2017" name="Nat. Ecol. Evol.">
        <title>Genome expansion and lineage-specific genetic innovations in the forest pathogenic fungi Armillaria.</title>
        <authorList>
            <person name="Sipos G."/>
            <person name="Prasanna A.N."/>
            <person name="Walter M.C."/>
            <person name="O'Connor E."/>
            <person name="Balint B."/>
            <person name="Krizsan K."/>
            <person name="Kiss B."/>
            <person name="Hess J."/>
            <person name="Varga T."/>
            <person name="Slot J."/>
            <person name="Riley R."/>
            <person name="Boka B."/>
            <person name="Rigling D."/>
            <person name="Barry K."/>
            <person name="Lee J."/>
            <person name="Mihaltcheva S."/>
            <person name="LaButti K."/>
            <person name="Lipzen A."/>
            <person name="Waldron R."/>
            <person name="Moloney N.M."/>
            <person name="Sperisen C."/>
            <person name="Kredics L."/>
            <person name="Vagvoelgyi C."/>
            <person name="Patrignani A."/>
            <person name="Fitzpatrick D."/>
            <person name="Nagy I."/>
            <person name="Doyle S."/>
            <person name="Anderson J.B."/>
            <person name="Grigoriev I.V."/>
            <person name="Gueldener U."/>
            <person name="Muensterkoetter M."/>
            <person name="Nagy L.G."/>
        </authorList>
    </citation>
    <scope>NUCLEOTIDE SEQUENCE [LARGE SCALE GENOMIC DNA]</scope>
    <source>
        <strain evidence="3">C18/9</strain>
    </source>
</reference>
<dbReference type="EMBL" id="FUEG01000009">
    <property type="protein sequence ID" value="SJL08183.1"/>
    <property type="molecule type" value="Genomic_DNA"/>
</dbReference>
<feature type="compositionally biased region" description="Basic and acidic residues" evidence="1">
    <location>
        <begin position="56"/>
        <end position="71"/>
    </location>
</feature>
<feature type="region of interest" description="Disordered" evidence="1">
    <location>
        <begin position="45"/>
        <end position="71"/>
    </location>
</feature>
<protein>
    <submittedName>
        <fullName evidence="2">Uncharacterized protein</fullName>
    </submittedName>
</protein>
<evidence type="ECO:0000313" key="3">
    <source>
        <dbReference type="Proteomes" id="UP000219338"/>
    </source>
</evidence>
<dbReference type="AlphaFoldDB" id="A0A284RHE5"/>
<sequence length="71" mass="7969">MKRRSGGWPGCGVRRRVVLCVCVSSSRIMPFFWAYTTATLGQDPEKTLHRATSGRVSEKPTPREEKTSLQS</sequence>
<dbReference type="Proteomes" id="UP000219338">
    <property type="component" value="Unassembled WGS sequence"/>
</dbReference>
<accession>A0A284RHE5</accession>